<proteinExistence type="predicted"/>
<dbReference type="EMBL" id="JADGJH010000211">
    <property type="protein sequence ID" value="KAJ3133673.1"/>
    <property type="molecule type" value="Genomic_DNA"/>
</dbReference>
<organism evidence="2 3">
    <name type="scientific">Physocladia obscura</name>
    <dbReference type="NCBI Taxonomy" id="109957"/>
    <lineage>
        <taxon>Eukaryota</taxon>
        <taxon>Fungi</taxon>
        <taxon>Fungi incertae sedis</taxon>
        <taxon>Chytridiomycota</taxon>
        <taxon>Chytridiomycota incertae sedis</taxon>
        <taxon>Chytridiomycetes</taxon>
        <taxon>Chytridiales</taxon>
        <taxon>Chytriomycetaceae</taxon>
        <taxon>Physocladia</taxon>
    </lineage>
</organism>
<name>A0AAD5T8W0_9FUNG</name>
<evidence type="ECO:0000313" key="3">
    <source>
        <dbReference type="Proteomes" id="UP001211907"/>
    </source>
</evidence>
<protein>
    <submittedName>
        <fullName evidence="2">Uncharacterized protein</fullName>
    </submittedName>
</protein>
<feature type="compositionally biased region" description="Basic and acidic residues" evidence="1">
    <location>
        <begin position="26"/>
        <end position="35"/>
    </location>
</feature>
<feature type="compositionally biased region" description="Polar residues" evidence="1">
    <location>
        <begin position="63"/>
        <end position="78"/>
    </location>
</feature>
<feature type="compositionally biased region" description="Basic and acidic residues" evidence="1">
    <location>
        <begin position="1"/>
        <end position="11"/>
    </location>
</feature>
<sequence>MAKLTNKELDQKMNTLPSHAMSEILAKSDARDSATKKRRRRSLDTSYRVRSERVGLPSPTPFPTRQSLDQMEVDTTPSVLERQPRENTEFDDVQTFLRKYGPFAKRRFPRSEQEMEDTFEVEHALRKTKNKFSYPKPLNKKVTTYLSPFRVGGSIRIQLAPKATTLVLRGFTTIE</sequence>
<comment type="caution">
    <text evidence="2">The sequence shown here is derived from an EMBL/GenBank/DDBJ whole genome shotgun (WGS) entry which is preliminary data.</text>
</comment>
<evidence type="ECO:0000313" key="2">
    <source>
        <dbReference type="EMBL" id="KAJ3133673.1"/>
    </source>
</evidence>
<dbReference type="AlphaFoldDB" id="A0AAD5T8W0"/>
<keyword evidence="3" id="KW-1185">Reference proteome</keyword>
<feature type="region of interest" description="Disordered" evidence="1">
    <location>
        <begin position="1"/>
        <end position="88"/>
    </location>
</feature>
<evidence type="ECO:0000256" key="1">
    <source>
        <dbReference type="SAM" id="MobiDB-lite"/>
    </source>
</evidence>
<dbReference type="Proteomes" id="UP001211907">
    <property type="component" value="Unassembled WGS sequence"/>
</dbReference>
<gene>
    <name evidence="2" type="ORF">HK100_004220</name>
</gene>
<accession>A0AAD5T8W0</accession>
<reference evidence="2" key="1">
    <citation type="submission" date="2020-05" db="EMBL/GenBank/DDBJ databases">
        <title>Phylogenomic resolution of chytrid fungi.</title>
        <authorList>
            <person name="Stajich J.E."/>
            <person name="Amses K."/>
            <person name="Simmons R."/>
            <person name="Seto K."/>
            <person name="Myers J."/>
            <person name="Bonds A."/>
            <person name="Quandt C.A."/>
            <person name="Barry K."/>
            <person name="Liu P."/>
            <person name="Grigoriev I."/>
            <person name="Longcore J.E."/>
            <person name="James T.Y."/>
        </authorList>
    </citation>
    <scope>NUCLEOTIDE SEQUENCE</scope>
    <source>
        <strain evidence="2">JEL0513</strain>
    </source>
</reference>